<dbReference type="EMBL" id="PYBW01000030">
    <property type="protein sequence ID" value="PYC82665.1"/>
    <property type="molecule type" value="Genomic_DNA"/>
</dbReference>
<dbReference type="OrthoDB" id="4843807at2"/>
<evidence type="ECO:0000313" key="2">
    <source>
        <dbReference type="EMBL" id="PYC82665.1"/>
    </source>
</evidence>
<dbReference type="RefSeq" id="WP_110667925.1">
    <property type="nucleotide sequence ID" value="NZ_PYBW01000030.1"/>
</dbReference>
<gene>
    <name evidence="2" type="ORF">C7C46_09920</name>
</gene>
<comment type="caution">
    <text evidence="2">The sequence shown here is derived from an EMBL/GenBank/DDBJ whole genome shotgun (WGS) entry which is preliminary data.</text>
</comment>
<accession>A0A2V4NFR0</accession>
<organism evidence="2 3">
    <name type="scientific">Streptomyces tateyamensis</name>
    <dbReference type="NCBI Taxonomy" id="565073"/>
    <lineage>
        <taxon>Bacteria</taxon>
        <taxon>Bacillati</taxon>
        <taxon>Actinomycetota</taxon>
        <taxon>Actinomycetes</taxon>
        <taxon>Kitasatosporales</taxon>
        <taxon>Streptomycetaceae</taxon>
        <taxon>Streptomyces</taxon>
    </lineage>
</organism>
<evidence type="ECO:0000256" key="1">
    <source>
        <dbReference type="SAM" id="MobiDB-lite"/>
    </source>
</evidence>
<keyword evidence="3" id="KW-1185">Reference proteome</keyword>
<dbReference type="Proteomes" id="UP000248039">
    <property type="component" value="Unassembled WGS sequence"/>
</dbReference>
<reference evidence="2 3" key="1">
    <citation type="submission" date="2018-03" db="EMBL/GenBank/DDBJ databases">
        <title>Bioinformatic expansion and discovery of thiopeptide antibiotics.</title>
        <authorList>
            <person name="Schwalen C.J."/>
            <person name="Hudson G.A."/>
            <person name="Mitchell D.A."/>
        </authorList>
    </citation>
    <scope>NUCLEOTIDE SEQUENCE [LARGE SCALE GENOMIC DNA]</scope>
    <source>
        <strain evidence="2 3">ATCC 21389</strain>
    </source>
</reference>
<protein>
    <submittedName>
        <fullName evidence="2">Uncharacterized protein</fullName>
    </submittedName>
</protein>
<feature type="compositionally biased region" description="Pro residues" evidence="1">
    <location>
        <begin position="1"/>
        <end position="10"/>
    </location>
</feature>
<proteinExistence type="predicted"/>
<feature type="compositionally biased region" description="Low complexity" evidence="1">
    <location>
        <begin position="17"/>
        <end position="31"/>
    </location>
</feature>
<name>A0A2V4NFR0_9ACTN</name>
<feature type="region of interest" description="Disordered" evidence="1">
    <location>
        <begin position="1"/>
        <end position="72"/>
    </location>
</feature>
<sequence length="72" mass="7674">MTDQPTPPAADKPHPGAPTGAAEPTGAAKPKLVFTDPFAQQTSDDTDEAWGERSPARGLDWYLEQRPPHHGG</sequence>
<dbReference type="AlphaFoldDB" id="A0A2V4NFR0"/>
<evidence type="ECO:0000313" key="3">
    <source>
        <dbReference type="Proteomes" id="UP000248039"/>
    </source>
</evidence>